<dbReference type="GO" id="GO:0015074">
    <property type="term" value="P:DNA integration"/>
    <property type="evidence" value="ECO:0007669"/>
    <property type="project" value="UniProtKB-KW"/>
</dbReference>
<dbReference type="Proteomes" id="UP000346198">
    <property type="component" value="Unassembled WGS sequence"/>
</dbReference>
<evidence type="ECO:0000256" key="1">
    <source>
        <dbReference type="ARBA" id="ARBA00008857"/>
    </source>
</evidence>
<dbReference type="AlphaFoldDB" id="A0A6C2UDL6"/>
<keyword evidence="2" id="KW-0229">DNA integration</keyword>
<evidence type="ECO:0000256" key="3">
    <source>
        <dbReference type="ARBA" id="ARBA00023125"/>
    </source>
</evidence>
<keyword evidence="9" id="KW-1185">Reference proteome</keyword>
<proteinExistence type="inferred from homology"/>
<dbReference type="PROSITE" id="PS51900">
    <property type="entry name" value="CB"/>
    <property type="match status" value="1"/>
</dbReference>
<dbReference type="InterPro" id="IPR011010">
    <property type="entry name" value="DNA_brk_join_enz"/>
</dbReference>
<dbReference type="InterPro" id="IPR044068">
    <property type="entry name" value="CB"/>
</dbReference>
<dbReference type="InterPro" id="IPR002104">
    <property type="entry name" value="Integrase_catalytic"/>
</dbReference>
<dbReference type="PROSITE" id="PS51898">
    <property type="entry name" value="TYR_RECOMBINASE"/>
    <property type="match status" value="1"/>
</dbReference>
<reference evidence="8 9" key="1">
    <citation type="submission" date="2019-04" db="EMBL/GenBank/DDBJ databases">
        <authorList>
            <person name="Van Vliet M D."/>
        </authorList>
    </citation>
    <scope>NUCLEOTIDE SEQUENCE [LARGE SCALE GENOMIC DNA]</scope>
    <source>
        <strain evidence="8 9">F21</strain>
    </source>
</reference>
<dbReference type="GO" id="GO:0003677">
    <property type="term" value="F:DNA binding"/>
    <property type="evidence" value="ECO:0007669"/>
    <property type="project" value="UniProtKB-UniRule"/>
</dbReference>
<dbReference type="PANTHER" id="PTHR30349:SF41">
    <property type="entry name" value="INTEGRASE_RECOMBINASE PROTEIN MJ0367-RELATED"/>
    <property type="match status" value="1"/>
</dbReference>
<evidence type="ECO:0000256" key="5">
    <source>
        <dbReference type="PROSITE-ProRule" id="PRU01248"/>
    </source>
</evidence>
<evidence type="ECO:0000256" key="4">
    <source>
        <dbReference type="ARBA" id="ARBA00023172"/>
    </source>
</evidence>
<dbReference type="Pfam" id="PF14659">
    <property type="entry name" value="Phage_int_SAM_3"/>
    <property type="match status" value="1"/>
</dbReference>
<evidence type="ECO:0000259" key="6">
    <source>
        <dbReference type="PROSITE" id="PS51898"/>
    </source>
</evidence>
<feature type="domain" description="Core-binding (CB)" evidence="7">
    <location>
        <begin position="76"/>
        <end position="159"/>
    </location>
</feature>
<dbReference type="Pfam" id="PF00589">
    <property type="entry name" value="Phage_integrase"/>
    <property type="match status" value="1"/>
</dbReference>
<sequence length="383" mass="43154">MASIRKLLGSRFWIACYTDVTGKQRQRSTKETDRKKALSRAHEYEAAYRKLKTEQQARRVLSDIYEEIHGSPLGSASTETFLKQWIKRKEAELAPSSYSRYSAVVERFLTHLGEKRLSEISSITTTEITDFRDKTSEATSITSGNMALKVLRTVFTDAMRESLTESNPAKLVPIIKRKNATSQRRAFSLPELKLILEHASDEWKGIILAGLYTGQRMGDIVRLCWNNIDLTRQEIRLSSQKTGRVMILPIAKPLFDWLIAEASQDDPEAPIFLHSYDVIERQNGRVASLSNQFNKILVSAGLAPKRTHASQGKGRSTTREVNALSFHCLRHTATSLLKNAGVSEAVAMDIVGHDSKMISQNYTHIEENTKRKALDSMPDITKG</sequence>
<gene>
    <name evidence="8" type="primary">xerD_2</name>
    <name evidence="8" type="ORF">SCARR_00276</name>
</gene>
<dbReference type="InterPro" id="IPR013762">
    <property type="entry name" value="Integrase-like_cat_sf"/>
</dbReference>
<name>A0A6C2UDL6_9BACT</name>
<evidence type="ECO:0000313" key="8">
    <source>
        <dbReference type="EMBL" id="VGO18225.1"/>
    </source>
</evidence>
<dbReference type="SUPFAM" id="SSF56349">
    <property type="entry name" value="DNA breaking-rejoining enzymes"/>
    <property type="match status" value="1"/>
</dbReference>
<organism evidence="8 9">
    <name type="scientific">Pontiella sulfatireligans</name>
    <dbReference type="NCBI Taxonomy" id="2750658"/>
    <lineage>
        <taxon>Bacteria</taxon>
        <taxon>Pseudomonadati</taxon>
        <taxon>Kiritimatiellota</taxon>
        <taxon>Kiritimatiellia</taxon>
        <taxon>Kiritimatiellales</taxon>
        <taxon>Pontiellaceae</taxon>
        <taxon>Pontiella</taxon>
    </lineage>
</organism>
<dbReference type="PANTHER" id="PTHR30349">
    <property type="entry name" value="PHAGE INTEGRASE-RELATED"/>
    <property type="match status" value="1"/>
</dbReference>
<evidence type="ECO:0000259" key="7">
    <source>
        <dbReference type="PROSITE" id="PS51900"/>
    </source>
</evidence>
<keyword evidence="4" id="KW-0233">DNA recombination</keyword>
<accession>A0A6C2UDL6</accession>
<dbReference type="InterPro" id="IPR010998">
    <property type="entry name" value="Integrase_recombinase_N"/>
</dbReference>
<protein>
    <submittedName>
        <fullName evidence="8">Tyrosine recombinase XerD</fullName>
    </submittedName>
</protein>
<comment type="similarity">
    <text evidence="1">Belongs to the 'phage' integrase family.</text>
</comment>
<dbReference type="Gene3D" id="1.10.443.10">
    <property type="entry name" value="Intergrase catalytic core"/>
    <property type="match status" value="1"/>
</dbReference>
<evidence type="ECO:0000256" key="2">
    <source>
        <dbReference type="ARBA" id="ARBA00022908"/>
    </source>
</evidence>
<dbReference type="RefSeq" id="WP_136059729.1">
    <property type="nucleotide sequence ID" value="NZ_CAAHFH010000001.1"/>
</dbReference>
<dbReference type="EMBL" id="CAAHFH010000001">
    <property type="protein sequence ID" value="VGO18225.1"/>
    <property type="molecule type" value="Genomic_DNA"/>
</dbReference>
<dbReference type="Gene3D" id="1.10.150.130">
    <property type="match status" value="1"/>
</dbReference>
<evidence type="ECO:0000313" key="9">
    <source>
        <dbReference type="Proteomes" id="UP000346198"/>
    </source>
</evidence>
<dbReference type="InterPro" id="IPR050090">
    <property type="entry name" value="Tyrosine_recombinase_XerCD"/>
</dbReference>
<feature type="domain" description="Tyr recombinase" evidence="6">
    <location>
        <begin position="182"/>
        <end position="375"/>
    </location>
</feature>
<keyword evidence="3 5" id="KW-0238">DNA-binding</keyword>
<dbReference type="InterPro" id="IPR004107">
    <property type="entry name" value="Integrase_SAM-like_N"/>
</dbReference>
<dbReference type="GO" id="GO:0006310">
    <property type="term" value="P:DNA recombination"/>
    <property type="evidence" value="ECO:0007669"/>
    <property type="project" value="UniProtKB-KW"/>
</dbReference>